<dbReference type="AlphaFoldDB" id="A0A1I7N2M8"/>
<accession>A0A1I7N2M8</accession>
<gene>
    <name evidence="1" type="ORF">SAMN05660895_0432</name>
</gene>
<dbReference type="STRING" id="1393122.SAMN05660895_0432"/>
<dbReference type="RefSeq" id="WP_222842553.1">
    <property type="nucleotide sequence ID" value="NZ_FPCJ01000001.1"/>
</dbReference>
<dbReference type="PANTHER" id="PTHR12993:SF11">
    <property type="entry name" value="N-ACETYLGLUCOSAMINYL-PHOSPHATIDYLINOSITOL DE-N-ACETYLASE"/>
    <property type="match status" value="1"/>
</dbReference>
<sequence length="850" mass="95860">MILSDIRSFRHCHVLLIGLMWLACLPRDVQAQRPAEWNAAQIRLHLLKLGVLGKVLYIAAHPDDENTQLLAYLANGKLYETAYLSCTRGDGGQNLIGDEQGEEMGLIRTQELLAARRIDGARQFFTRANDFGFSKSADESLRFWGHERILGDIVWIIRKFQPDVIICRFPEDSRAGHGQHWASAVLAHEAFLAAADPHQFPEQLRYVKPWQARRLLWNTYRFGNVNTTNANQFHIDDGGFNTLLGESYGEIAADSRSMHKSQGFGVPRNRGSHEEYFVTIAGDPPVHDLMDGIATSWTALPGGEHIQQMIDSIQQHFQVDSPELSVPGLISLYRAIEQMPENRWKNQKLQEIDALIQQCSGLYIEATTDQPAVAPGQHFQLRAEIINRSHLPVTLTGIAYPGDTLSMRQPLARDEDQSFSREVVVPHTMPISQPYWLQQPHPVGYYKVQNQQMIGLPENPPAFSITCMLDIAGEPFRYTLPVVFKHTDPVKGELYEPFVVAPAVTVNPENKVYVFTQTAPVQVRVLVKAFQDSCVGYVQLKLPKGFQAEPEQQTYRLMHRGDETWLDFKVYASSIPSQSRTGIIQAVAYQQGKTYDKGYRLISYPHIPDITWFPPAEARAVLLPLQIRGSRIGYIMGAGDQVPEALRQCGFQVTLLQEQDVMHGNLAQYDAIVTGVRAYNTVPWLAYAQPILLQYVYNGGTLVVQYNNNFNLVTPQLGPYPFTLSRDRVTEEDAPVKFLLPEDPLLHDPNEITEADFDGWIQERGLYFVSQADARYRKPFSMHDTGDKPLDGSTLVADYGKGKYVYTCLDFFRELPAGVPGAFRLFVNMLAGRKRDLGSSTASHGKHDSR</sequence>
<protein>
    <submittedName>
        <fullName evidence="1">GlcNAc-PI de-N-acetylase</fullName>
    </submittedName>
</protein>
<dbReference type="GO" id="GO:0016811">
    <property type="term" value="F:hydrolase activity, acting on carbon-nitrogen (but not peptide) bonds, in linear amides"/>
    <property type="evidence" value="ECO:0007669"/>
    <property type="project" value="TreeGrafter"/>
</dbReference>
<dbReference type="InterPro" id="IPR003737">
    <property type="entry name" value="GlcNAc_PI_deacetylase-related"/>
</dbReference>
<dbReference type="Proteomes" id="UP000199537">
    <property type="component" value="Unassembled WGS sequence"/>
</dbReference>
<dbReference type="PROSITE" id="PS51257">
    <property type="entry name" value="PROKAR_LIPOPROTEIN"/>
    <property type="match status" value="1"/>
</dbReference>
<dbReference type="InterPro" id="IPR024078">
    <property type="entry name" value="LmbE-like_dom_sf"/>
</dbReference>
<dbReference type="Gene3D" id="3.40.50.10320">
    <property type="entry name" value="LmbE-like"/>
    <property type="match status" value="1"/>
</dbReference>
<proteinExistence type="predicted"/>
<dbReference type="InterPro" id="IPR029062">
    <property type="entry name" value="Class_I_gatase-like"/>
</dbReference>
<dbReference type="SUPFAM" id="SSF102588">
    <property type="entry name" value="LmbE-like"/>
    <property type="match status" value="1"/>
</dbReference>
<organism evidence="1 2">
    <name type="scientific">Thermoflavifilum thermophilum</name>
    <dbReference type="NCBI Taxonomy" id="1393122"/>
    <lineage>
        <taxon>Bacteria</taxon>
        <taxon>Pseudomonadati</taxon>
        <taxon>Bacteroidota</taxon>
        <taxon>Chitinophagia</taxon>
        <taxon>Chitinophagales</taxon>
        <taxon>Chitinophagaceae</taxon>
        <taxon>Thermoflavifilum</taxon>
    </lineage>
</organism>
<evidence type="ECO:0000313" key="2">
    <source>
        <dbReference type="Proteomes" id="UP000199537"/>
    </source>
</evidence>
<keyword evidence="2" id="KW-1185">Reference proteome</keyword>
<dbReference type="Pfam" id="PF02585">
    <property type="entry name" value="PIG-L"/>
    <property type="match status" value="1"/>
</dbReference>
<dbReference type="PANTHER" id="PTHR12993">
    <property type="entry name" value="N-ACETYLGLUCOSAMINYL-PHOSPHATIDYLINOSITOL DE-N-ACETYLASE-RELATED"/>
    <property type="match status" value="1"/>
</dbReference>
<dbReference type="SUPFAM" id="SSF52317">
    <property type="entry name" value="Class I glutamine amidotransferase-like"/>
    <property type="match status" value="1"/>
</dbReference>
<evidence type="ECO:0000313" key="1">
    <source>
        <dbReference type="EMBL" id="SFV28883.1"/>
    </source>
</evidence>
<name>A0A1I7N2M8_9BACT</name>
<reference evidence="2" key="1">
    <citation type="submission" date="2016-10" db="EMBL/GenBank/DDBJ databases">
        <authorList>
            <person name="Varghese N."/>
            <person name="Submissions S."/>
        </authorList>
    </citation>
    <scope>NUCLEOTIDE SEQUENCE [LARGE SCALE GENOMIC DNA]</scope>
    <source>
        <strain evidence="2">DSM 14807</strain>
    </source>
</reference>
<dbReference type="EMBL" id="FPCJ01000001">
    <property type="protein sequence ID" value="SFV28883.1"/>
    <property type="molecule type" value="Genomic_DNA"/>
</dbReference>